<keyword evidence="2" id="KW-0472">Membrane</keyword>
<evidence type="ECO:0000256" key="1">
    <source>
        <dbReference type="SAM" id="MobiDB-lite"/>
    </source>
</evidence>
<dbReference type="Pfam" id="PF13519">
    <property type="entry name" value="VWA_2"/>
    <property type="match status" value="1"/>
</dbReference>
<keyword evidence="5" id="KW-1185">Reference proteome</keyword>
<dbReference type="STRING" id="502025.Hoch_3261"/>
<dbReference type="RefSeq" id="WP_012828363.1">
    <property type="nucleotide sequence ID" value="NC_013440.1"/>
</dbReference>
<dbReference type="KEGG" id="hoh:Hoch_3261"/>
<evidence type="ECO:0000313" key="4">
    <source>
        <dbReference type="EMBL" id="ACY15763.1"/>
    </source>
</evidence>
<dbReference type="OrthoDB" id="9780136at2"/>
<accession>D0LTR9</accession>
<keyword evidence="2" id="KW-1133">Transmembrane helix</keyword>
<dbReference type="InterPro" id="IPR029062">
    <property type="entry name" value="Class_I_gatase-like"/>
</dbReference>
<dbReference type="SUPFAM" id="SSF52317">
    <property type="entry name" value="Class I glutamine amidotransferase-like"/>
    <property type="match status" value="1"/>
</dbReference>
<dbReference type="SMART" id="SM00327">
    <property type="entry name" value="VWA"/>
    <property type="match status" value="1"/>
</dbReference>
<evidence type="ECO:0000259" key="3">
    <source>
        <dbReference type="SMART" id="SM00327"/>
    </source>
</evidence>
<dbReference type="Gene3D" id="3.40.50.410">
    <property type="entry name" value="von Willebrand factor, type A domain"/>
    <property type="match status" value="1"/>
</dbReference>
<dbReference type="PANTHER" id="PTHR37464:SF1">
    <property type="entry name" value="BLL2463 PROTEIN"/>
    <property type="match status" value="1"/>
</dbReference>
<feature type="transmembrane region" description="Helical" evidence="2">
    <location>
        <begin position="688"/>
        <end position="707"/>
    </location>
</feature>
<feature type="transmembrane region" description="Helical" evidence="2">
    <location>
        <begin position="6"/>
        <end position="29"/>
    </location>
</feature>
<dbReference type="Proteomes" id="UP000001880">
    <property type="component" value="Chromosome"/>
</dbReference>
<dbReference type="SUPFAM" id="SSF53300">
    <property type="entry name" value="vWA-like"/>
    <property type="match status" value="1"/>
</dbReference>
<dbReference type="InterPro" id="IPR024163">
    <property type="entry name" value="Aerotolerance_reg_N"/>
</dbReference>
<dbReference type="EMBL" id="CP001804">
    <property type="protein sequence ID" value="ACY15763.1"/>
    <property type="molecule type" value="Genomic_DNA"/>
</dbReference>
<dbReference type="PANTHER" id="PTHR37464">
    <property type="entry name" value="BLL2463 PROTEIN"/>
    <property type="match status" value="1"/>
</dbReference>
<gene>
    <name evidence="4" type="ordered locus">Hoch_3261</name>
</gene>
<dbReference type="HOGENOM" id="CLU_026368_1_0_7"/>
<protein>
    <submittedName>
        <fullName evidence="4">von Willebrand factor type A</fullName>
    </submittedName>
</protein>
<evidence type="ECO:0000256" key="2">
    <source>
        <dbReference type="SAM" id="Phobius"/>
    </source>
</evidence>
<name>D0LTR9_HALO1</name>
<dbReference type="Pfam" id="PF07584">
    <property type="entry name" value="BatA"/>
    <property type="match status" value="1"/>
</dbReference>
<sequence>MSASFPIALSSVLALAAALGGLAVVAYILKMRRRRFEVPFSALWHRVLAEKDSQSLFKKLKRLLSLLLQLVILALLLFAVIDPRLGEDEREARSVVIILDASASMKATDERDGGPSVFAEPAGDGDASDDDSAGGDGNSGGADSVQADDDGPPRTRMAIAKARARELLDAMGGGDAAMIIRMDGQTTPLSRFDSDMALLKRTVSGIEASDTPADLSRALSAAADALRGRAQPMIVLIGDGAYPDEVRERVIWEPLPEGADSEARLDAIDLSGIDVRFVPVGRRGDNVGIVAFNARRYLTDKTSYAVFVEVQNFGQEPAARKLVVYSGSDPIDVQTVELAAGERLRKLYPNLGGGQGNRLRAVLQPVEAGENGADIFPLDDEAFALLPARKRQEVLLVTEDNLYLEGAMLVYDSIQVDKLVPAEYEQALAEERLPAYDAVVFDDFAPSELPPAPTNLMYFGPRGEDSPFPIRRTVSGPRITEVNDSHPVMRWVVLADVNFDESAVFAVDAAAGESMLAAYVRDPLIAARREGARKIVAFGFSLTGTDLTLRVAFPLILVNALDWFAGDDADLITTYRTGQRFRVPLDGVFDVPEVEVVLPEGRRTRAPVSEGHASFYGHRIGVHQLTARAAPGPDGSDGAAGPVIAQLELAANLANPAESQVAPAPALSLGGRALPAPEGFRVSVRRSLWLYLALAALALLMLEWITYHRRITV</sequence>
<evidence type="ECO:0000313" key="5">
    <source>
        <dbReference type="Proteomes" id="UP000001880"/>
    </source>
</evidence>
<dbReference type="eggNOG" id="COG2304">
    <property type="taxonomic scope" value="Bacteria"/>
</dbReference>
<feature type="region of interest" description="Disordered" evidence="1">
    <location>
        <begin position="107"/>
        <end position="154"/>
    </location>
</feature>
<dbReference type="AlphaFoldDB" id="D0LTR9"/>
<dbReference type="InterPro" id="IPR002035">
    <property type="entry name" value="VWF_A"/>
</dbReference>
<proteinExistence type="predicted"/>
<keyword evidence="2" id="KW-0812">Transmembrane</keyword>
<feature type="domain" description="VWFA" evidence="3">
    <location>
        <begin position="92"/>
        <end position="318"/>
    </location>
</feature>
<reference evidence="4 5" key="1">
    <citation type="journal article" date="2010" name="Stand. Genomic Sci.">
        <title>Complete genome sequence of Haliangium ochraceum type strain (SMP-2).</title>
        <authorList>
            <consortium name="US DOE Joint Genome Institute (JGI-PGF)"/>
            <person name="Ivanova N."/>
            <person name="Daum C."/>
            <person name="Lang E."/>
            <person name="Abt B."/>
            <person name="Kopitz M."/>
            <person name="Saunders E."/>
            <person name="Lapidus A."/>
            <person name="Lucas S."/>
            <person name="Glavina Del Rio T."/>
            <person name="Nolan M."/>
            <person name="Tice H."/>
            <person name="Copeland A."/>
            <person name="Cheng J.F."/>
            <person name="Chen F."/>
            <person name="Bruce D."/>
            <person name="Goodwin L."/>
            <person name="Pitluck S."/>
            <person name="Mavromatis K."/>
            <person name="Pati A."/>
            <person name="Mikhailova N."/>
            <person name="Chen A."/>
            <person name="Palaniappan K."/>
            <person name="Land M."/>
            <person name="Hauser L."/>
            <person name="Chang Y.J."/>
            <person name="Jeffries C.D."/>
            <person name="Detter J.C."/>
            <person name="Brettin T."/>
            <person name="Rohde M."/>
            <person name="Goker M."/>
            <person name="Bristow J."/>
            <person name="Markowitz V."/>
            <person name="Eisen J.A."/>
            <person name="Hugenholtz P."/>
            <person name="Kyrpides N.C."/>
            <person name="Klenk H.P."/>
        </authorList>
    </citation>
    <scope>NUCLEOTIDE SEQUENCE [LARGE SCALE GENOMIC DNA]</scope>
    <source>
        <strain evidence="5">DSM 14365 / CIP 107738 / JCM 11303 / AJ 13395 / SMP-2</strain>
    </source>
</reference>
<feature type="transmembrane region" description="Helical" evidence="2">
    <location>
        <begin position="63"/>
        <end position="81"/>
    </location>
</feature>
<organism evidence="4 5">
    <name type="scientific">Haliangium ochraceum (strain DSM 14365 / JCM 11303 / SMP-2)</name>
    <dbReference type="NCBI Taxonomy" id="502025"/>
    <lineage>
        <taxon>Bacteria</taxon>
        <taxon>Pseudomonadati</taxon>
        <taxon>Myxococcota</taxon>
        <taxon>Polyangia</taxon>
        <taxon>Haliangiales</taxon>
        <taxon>Kofleriaceae</taxon>
        <taxon>Haliangium</taxon>
    </lineage>
</organism>
<dbReference type="InterPro" id="IPR036465">
    <property type="entry name" value="vWFA_dom_sf"/>
</dbReference>